<dbReference type="RefSeq" id="WP_002622753.1">
    <property type="nucleotide sequence ID" value="NZ_ANAH02000011.1"/>
</dbReference>
<accession>S9QW99</accession>
<proteinExistence type="predicted"/>
<evidence type="ECO:0000313" key="3">
    <source>
        <dbReference type="Proteomes" id="UP000011682"/>
    </source>
</evidence>
<reference evidence="2" key="1">
    <citation type="submission" date="2013-05" db="EMBL/GenBank/DDBJ databases">
        <title>Genome assembly of Cystobacter fuscus DSM 2262.</title>
        <authorList>
            <person name="Sharma G."/>
            <person name="Khatri I."/>
            <person name="Kaur C."/>
            <person name="Mayilraj S."/>
            <person name="Subramanian S."/>
        </authorList>
    </citation>
    <scope>NUCLEOTIDE SEQUENCE [LARGE SCALE GENOMIC DNA]</scope>
    <source>
        <strain evidence="2">DSM 2262</strain>
    </source>
</reference>
<sequence>MQLRTMAWMRVALSALGLWGTACASVDLSCREDQDCLDSEICHPDEQECVRRCATSLDCYEARPKCLEMGSSNNTRICQA</sequence>
<evidence type="ECO:0008006" key="4">
    <source>
        <dbReference type="Google" id="ProtNLM"/>
    </source>
</evidence>
<keyword evidence="3" id="KW-1185">Reference proteome</keyword>
<dbReference type="OrthoDB" id="5523425at2"/>
<dbReference type="PROSITE" id="PS51257">
    <property type="entry name" value="PROKAR_LIPOPROTEIN"/>
    <property type="match status" value="1"/>
</dbReference>
<dbReference type="Proteomes" id="UP000011682">
    <property type="component" value="Unassembled WGS sequence"/>
</dbReference>
<evidence type="ECO:0000313" key="2">
    <source>
        <dbReference type="EMBL" id="EPX60958.1"/>
    </source>
</evidence>
<protein>
    <recommendedName>
        <fullName evidence="4">Lipoprotein</fullName>
    </recommendedName>
</protein>
<dbReference type="EMBL" id="ANAH02000011">
    <property type="protein sequence ID" value="EPX60958.1"/>
    <property type="molecule type" value="Genomic_DNA"/>
</dbReference>
<gene>
    <name evidence="2" type="ORF">D187_001610</name>
</gene>
<comment type="caution">
    <text evidence="2">The sequence shown here is derived from an EMBL/GenBank/DDBJ whole genome shotgun (WGS) entry which is preliminary data.</text>
</comment>
<feature type="signal peptide" evidence="1">
    <location>
        <begin position="1"/>
        <end position="24"/>
    </location>
</feature>
<name>S9QW99_CYSF2</name>
<evidence type="ECO:0000256" key="1">
    <source>
        <dbReference type="SAM" id="SignalP"/>
    </source>
</evidence>
<organism evidence="2 3">
    <name type="scientific">Cystobacter fuscus (strain ATCC 25194 / DSM 2262 / NBRC 100088 / M29)</name>
    <dbReference type="NCBI Taxonomy" id="1242864"/>
    <lineage>
        <taxon>Bacteria</taxon>
        <taxon>Pseudomonadati</taxon>
        <taxon>Myxococcota</taxon>
        <taxon>Myxococcia</taxon>
        <taxon>Myxococcales</taxon>
        <taxon>Cystobacterineae</taxon>
        <taxon>Archangiaceae</taxon>
        <taxon>Cystobacter</taxon>
    </lineage>
</organism>
<keyword evidence="1" id="KW-0732">Signal</keyword>
<feature type="chain" id="PRO_5004568300" description="Lipoprotein" evidence="1">
    <location>
        <begin position="25"/>
        <end position="80"/>
    </location>
</feature>
<dbReference type="AlphaFoldDB" id="S9QW99"/>